<protein>
    <submittedName>
        <fullName evidence="2">Uncharacterized protein</fullName>
    </submittedName>
</protein>
<organism evidence="2 3">
    <name type="scientific">Schaalia turicensis ACS-279-V-Col4</name>
    <dbReference type="NCBI Taxonomy" id="883077"/>
    <lineage>
        <taxon>Bacteria</taxon>
        <taxon>Bacillati</taxon>
        <taxon>Actinomycetota</taxon>
        <taxon>Actinomycetes</taxon>
        <taxon>Actinomycetales</taxon>
        <taxon>Actinomycetaceae</taxon>
        <taxon>Schaalia</taxon>
    </lineage>
</organism>
<dbReference type="HOGENOM" id="CLU_116620_0_0_11"/>
<keyword evidence="3" id="KW-1185">Reference proteome</keyword>
<evidence type="ECO:0000313" key="3">
    <source>
        <dbReference type="Proteomes" id="UP000003994"/>
    </source>
</evidence>
<dbReference type="STRING" id="883077.HMPREF9241_00284"/>
<reference evidence="2 3" key="1">
    <citation type="submission" date="2012-07" db="EMBL/GenBank/DDBJ databases">
        <title>The Genome Sequence of Actinomyces turicensis ACS-279-V-COL4.</title>
        <authorList>
            <consortium name="The Broad Institute Genome Sequencing Platform"/>
            <person name="Earl A."/>
            <person name="Ward D."/>
            <person name="Feldgarden M."/>
            <person name="Gevers D."/>
            <person name="Saerens B."/>
            <person name="Vaneechoutte M."/>
            <person name="Walker B."/>
            <person name="Young S.K."/>
            <person name="Zeng Q."/>
            <person name="Gargeya S."/>
            <person name="Fitzgerald M."/>
            <person name="Haas B."/>
            <person name="Abouelleil A."/>
            <person name="Alvarado L."/>
            <person name="Arachchi H.M."/>
            <person name="Berlin A."/>
            <person name="Chapman S.B."/>
            <person name="Goldberg J."/>
            <person name="Griggs A."/>
            <person name="Gujja S."/>
            <person name="Hansen M."/>
            <person name="Howarth C."/>
            <person name="Imamovic A."/>
            <person name="Larimer J."/>
            <person name="McCowen C."/>
            <person name="Montmayeur A."/>
            <person name="Murphy C."/>
            <person name="Neiman D."/>
            <person name="Pearson M."/>
            <person name="Priest M."/>
            <person name="Roberts A."/>
            <person name="Saif S."/>
            <person name="Shea T."/>
            <person name="Sisk P."/>
            <person name="Sykes S."/>
            <person name="Wortman J."/>
            <person name="Nusbaum C."/>
            <person name="Birren B."/>
        </authorList>
    </citation>
    <scope>NUCLEOTIDE SEQUENCE [LARGE SCALE GENOMIC DNA]</scope>
    <source>
        <strain evidence="2 3">ACS-279-V-Col4</strain>
    </source>
</reference>
<accession>K0YVL1</accession>
<comment type="caution">
    <text evidence="2">The sequence shown here is derived from an EMBL/GenBank/DDBJ whole genome shotgun (WGS) entry which is preliminary data.</text>
</comment>
<evidence type="ECO:0000313" key="2">
    <source>
        <dbReference type="EMBL" id="EJZ87656.1"/>
    </source>
</evidence>
<dbReference type="Pfam" id="PF20373">
    <property type="entry name" value="DUF6668"/>
    <property type="match status" value="1"/>
</dbReference>
<proteinExistence type="predicted"/>
<dbReference type="RefSeq" id="WP_006680490.1">
    <property type="nucleotide sequence ID" value="NZ_JH815208.1"/>
</dbReference>
<dbReference type="Proteomes" id="UP000003994">
    <property type="component" value="Unassembled WGS sequence"/>
</dbReference>
<dbReference type="EMBL" id="AGWQ01000003">
    <property type="protein sequence ID" value="EJZ87656.1"/>
    <property type="molecule type" value="Genomic_DNA"/>
</dbReference>
<feature type="region of interest" description="Disordered" evidence="1">
    <location>
        <begin position="1"/>
        <end position="21"/>
    </location>
</feature>
<dbReference type="eggNOG" id="ENOG5032SQM">
    <property type="taxonomic scope" value="Bacteria"/>
</dbReference>
<sequence length="188" mass="19970">MSEANPWASPPVMPVQSPAPERPVRARVWKPGAQVSMTGGLPIVSAQGQECPLWVVAAHGGAGATSWARLLGAGDAGVGWPDPSGFTRAVVVARNSFVGLRAAQSAAIQWASGQVERVELAGLVLSADAPGRPVKELVELRKRIEGAFPRVWLVSFQAAWRAQLAWEAPVSREVRKVLKDLSVIGKEV</sequence>
<dbReference type="PATRIC" id="fig|883077.3.peg.270"/>
<dbReference type="AlphaFoldDB" id="K0YVL1"/>
<gene>
    <name evidence="2" type="ORF">HMPREF9241_00284</name>
</gene>
<name>K0YVL1_9ACTO</name>
<evidence type="ECO:0000256" key="1">
    <source>
        <dbReference type="SAM" id="MobiDB-lite"/>
    </source>
</evidence>
<dbReference type="InterPro" id="IPR046609">
    <property type="entry name" value="DUF6668"/>
</dbReference>